<name>A0A0F8XCP1_9ZZZZ</name>
<evidence type="ECO:0000259" key="1">
    <source>
        <dbReference type="Pfam" id="PF21779"/>
    </source>
</evidence>
<feature type="non-terminal residue" evidence="2">
    <location>
        <position position="1"/>
    </location>
</feature>
<dbReference type="Pfam" id="PF21779">
    <property type="entry name" value="DUF6874"/>
    <property type="match status" value="1"/>
</dbReference>
<dbReference type="EMBL" id="LAZR01063828">
    <property type="protein sequence ID" value="KKK58730.1"/>
    <property type="molecule type" value="Genomic_DNA"/>
</dbReference>
<proteinExistence type="predicted"/>
<dbReference type="AlphaFoldDB" id="A0A0F8XCP1"/>
<gene>
    <name evidence="2" type="ORF">LCGC14_3041500</name>
</gene>
<protein>
    <recommendedName>
        <fullName evidence="1">DUF6874 domain-containing protein</fullName>
    </recommendedName>
</protein>
<comment type="caution">
    <text evidence="2">The sequence shown here is derived from an EMBL/GenBank/DDBJ whole genome shotgun (WGS) entry which is preliminary data.</text>
</comment>
<dbReference type="InterPro" id="IPR049239">
    <property type="entry name" value="DUF6874"/>
</dbReference>
<reference evidence="2" key="1">
    <citation type="journal article" date="2015" name="Nature">
        <title>Complex archaea that bridge the gap between prokaryotes and eukaryotes.</title>
        <authorList>
            <person name="Spang A."/>
            <person name="Saw J.H."/>
            <person name="Jorgensen S.L."/>
            <person name="Zaremba-Niedzwiedzka K."/>
            <person name="Martijn J."/>
            <person name="Lind A.E."/>
            <person name="van Eijk R."/>
            <person name="Schleper C."/>
            <person name="Guy L."/>
            <person name="Ettema T.J."/>
        </authorList>
    </citation>
    <scope>NUCLEOTIDE SEQUENCE</scope>
</reference>
<organism evidence="2">
    <name type="scientific">marine sediment metagenome</name>
    <dbReference type="NCBI Taxonomy" id="412755"/>
    <lineage>
        <taxon>unclassified sequences</taxon>
        <taxon>metagenomes</taxon>
        <taxon>ecological metagenomes</taxon>
    </lineage>
</organism>
<feature type="domain" description="DUF6874" evidence="1">
    <location>
        <begin position="24"/>
        <end position="94"/>
    </location>
</feature>
<evidence type="ECO:0000313" key="2">
    <source>
        <dbReference type="EMBL" id="KKK58730.1"/>
    </source>
</evidence>
<sequence length="96" mass="10708">PDTMEGIMIKWDGITKGDIHLIKGVVDRAVARGPGLNRMDVEMDIAAAHLGCPLDLLKLLDADDFNFWYDVNGISRHLNRDTGELEGYFLPRCAHS</sequence>
<accession>A0A0F8XCP1</accession>